<dbReference type="Gene3D" id="3.20.20.80">
    <property type="entry name" value="Glycosidases"/>
    <property type="match status" value="1"/>
</dbReference>
<dbReference type="EC" id="3.2.1.4" evidence="2"/>
<dbReference type="EMBL" id="CP003184">
    <property type="protein sequence ID" value="AFK85368.1"/>
    <property type="molecule type" value="Genomic_DNA"/>
</dbReference>
<dbReference type="Pfam" id="PF00150">
    <property type="entry name" value="Cellulase"/>
    <property type="match status" value="1"/>
</dbReference>
<reference evidence="11 12" key="1">
    <citation type="journal article" date="2014" name="Appl. Environ. Microbiol.">
        <title>Profile of Secreted Hydrolases, Associated Proteins, and SlpA in Thermoanaerobacterium saccharolyticum during the Degradation of Hemicellulose.</title>
        <authorList>
            <person name="Currie D.H."/>
            <person name="Guss A.M."/>
            <person name="Herring C.D."/>
            <person name="Giannone R.J."/>
            <person name="Johnson C.M."/>
            <person name="Lankford P.K."/>
            <person name="Brown S.D."/>
            <person name="Hettich R.L."/>
            <person name="Lynd L.R."/>
        </authorList>
    </citation>
    <scope>NUCLEOTIDE SEQUENCE [LARGE SCALE GENOMIC DNA]</scope>
    <source>
        <strain evidence="12">DSM 8691 / JW/SL-YS485</strain>
    </source>
</reference>
<dbReference type="GO" id="GO:0008810">
    <property type="term" value="F:cellulase activity"/>
    <property type="evidence" value="ECO:0007669"/>
    <property type="project" value="UniProtKB-EC"/>
</dbReference>
<dbReference type="KEGG" id="tsh:Tsac_0338"/>
<evidence type="ECO:0000256" key="2">
    <source>
        <dbReference type="ARBA" id="ARBA00012601"/>
    </source>
</evidence>
<dbReference type="PATRIC" id="fig|1094508.3.peg.340"/>
<dbReference type="PANTHER" id="PTHR34142:SF1">
    <property type="entry name" value="GLYCOSIDE HYDROLASE FAMILY 5 DOMAIN-CONTAINING PROTEIN"/>
    <property type="match status" value="1"/>
</dbReference>
<evidence type="ECO:0000256" key="4">
    <source>
        <dbReference type="ARBA" id="ARBA00023001"/>
    </source>
</evidence>
<reference evidence="13" key="2">
    <citation type="journal article" date="2016" name="PLoS ONE">
        <title>Discovery and characterization of a thermostable and highly halotolerant GH5 cellulase from an Icelandic hot spring isolate.</title>
        <authorList>
            <person name="Zarafeta D."/>
            <person name="Kissas D."/>
            <person name="Sayer C."/>
            <person name="Gudbergsdottir S.R."/>
            <person name="Ladoukakis E."/>
            <person name="Isupov M.N."/>
            <person name="Chatziioannou A."/>
            <person name="Peng X."/>
            <person name="Littlechild J.A."/>
            <person name="Skretas G."/>
            <person name="Kolisis F.N."/>
        </authorList>
    </citation>
    <scope>X-RAY CRYSTALLOGRAPHY (1.88 ANGSTROMS) OF 50-383</scope>
</reference>
<evidence type="ECO:0000256" key="3">
    <source>
        <dbReference type="ARBA" id="ARBA00022801"/>
    </source>
</evidence>
<dbReference type="PROSITE" id="PS00659">
    <property type="entry name" value="GLYCOSYL_HYDROL_F5"/>
    <property type="match status" value="1"/>
</dbReference>
<keyword evidence="6 8" id="KW-0326">Glycosidase</keyword>
<comment type="catalytic activity">
    <reaction evidence="1">
        <text>Endohydrolysis of (1-&gt;4)-beta-D-glucosidic linkages in cellulose, lichenin and cereal beta-D-glucans.</text>
        <dbReference type="EC" id="3.2.1.4"/>
    </reaction>
</comment>
<dbReference type="InterPro" id="IPR017853">
    <property type="entry name" value="GH"/>
</dbReference>
<keyword evidence="9" id="KW-0812">Transmembrane</keyword>
<proteinExistence type="evidence at protein level"/>
<keyword evidence="9" id="KW-0472">Membrane</keyword>
<evidence type="ECO:0000313" key="12">
    <source>
        <dbReference type="Proteomes" id="UP000006178"/>
    </source>
</evidence>
<keyword evidence="7" id="KW-0624">Polysaccharide degradation</keyword>
<name>I3VS73_THESW</name>
<dbReference type="GO" id="GO:0030245">
    <property type="term" value="P:cellulose catabolic process"/>
    <property type="evidence" value="ECO:0007669"/>
    <property type="project" value="UniProtKB-KW"/>
</dbReference>
<dbReference type="STRING" id="1094508.Tsac_0338"/>
<feature type="transmembrane region" description="Helical" evidence="9">
    <location>
        <begin position="9"/>
        <end position="27"/>
    </location>
</feature>
<evidence type="ECO:0000256" key="5">
    <source>
        <dbReference type="ARBA" id="ARBA00023277"/>
    </source>
</evidence>
<evidence type="ECO:0000256" key="1">
    <source>
        <dbReference type="ARBA" id="ARBA00000966"/>
    </source>
</evidence>
<keyword evidence="9" id="KW-1133">Transmembrane helix</keyword>
<evidence type="ECO:0000256" key="9">
    <source>
        <dbReference type="SAM" id="Phobius"/>
    </source>
</evidence>
<keyword evidence="12" id="KW-1185">Reference proteome</keyword>
<dbReference type="Proteomes" id="UP000006178">
    <property type="component" value="Chromosome"/>
</dbReference>
<keyword evidence="3 8" id="KW-0378">Hydrolase</keyword>
<dbReference type="SUPFAM" id="SSF51445">
    <property type="entry name" value="(Trans)glycosidases"/>
    <property type="match status" value="1"/>
</dbReference>
<dbReference type="AlphaFoldDB" id="I3VS73"/>
<dbReference type="PDBsum" id="5FIP"/>
<evidence type="ECO:0000256" key="7">
    <source>
        <dbReference type="ARBA" id="ARBA00023326"/>
    </source>
</evidence>
<dbReference type="eggNOG" id="COG2730">
    <property type="taxonomic scope" value="Bacteria"/>
</dbReference>
<organism evidence="11 12">
    <name type="scientific">Thermoanaerobacterium saccharolyticum (strain DSM 8691 / JW/SL-YS485)</name>
    <dbReference type="NCBI Taxonomy" id="1094508"/>
    <lineage>
        <taxon>Bacteria</taxon>
        <taxon>Bacillati</taxon>
        <taxon>Bacillota</taxon>
        <taxon>Clostridia</taxon>
        <taxon>Thermoanaerobacterales</taxon>
        <taxon>Thermoanaerobacteraceae</taxon>
        <taxon>Thermoanaerobacterium</taxon>
    </lineage>
</organism>
<dbReference type="InterPro" id="IPR018087">
    <property type="entry name" value="Glyco_hydro_5_CS"/>
</dbReference>
<evidence type="ECO:0000259" key="10">
    <source>
        <dbReference type="Pfam" id="PF00150"/>
    </source>
</evidence>
<comment type="similarity">
    <text evidence="8">Belongs to the glycosyl hydrolase 5 (cellulase A) family.</text>
</comment>
<gene>
    <name evidence="11" type="ordered locus">Tsac_0338</name>
</gene>
<dbReference type="EvolutionaryTrace" id="I3VS73"/>
<feature type="domain" description="Glycoside hydrolase family 5" evidence="10">
    <location>
        <begin position="73"/>
        <end position="334"/>
    </location>
</feature>
<sequence length="385" mass="43076">MNKLHINKWYFFVGMLAMFAVIMSLILKDTSLTFGGYEQEKFPHLIGNSMVKKPSLAGRLKIIEIDGRKTLGDQRGNPIQLRGMSTHGLQWFPQIINNNAFSALSKDWEANVIRLAMYVGEGGYSTDPSVKEKVIEGINLAIKNDMYVIVDWHVLNPGDPNAKIYSGAKEFFKEIASKYPNDLHIIYELTNEPNSTESDITNDIAGWEKVKKYAEPIIKMLRDMGNENIIIVGSPEWSTRPDLAVNDPIDDKNVMYSAHFYTGSASVWENGNKGNIARNIEKALENGLAVFVTEWGTSEASGDGGPYLNEADEWLEFLNSNNISWVNWSLANKNEASAAFLPNISLDPGNGKVWTVNQLSLSGEYVRARIKGIPYKPISRETMGK</sequence>
<evidence type="ECO:0000313" key="11">
    <source>
        <dbReference type="EMBL" id="AFK85368.1"/>
    </source>
</evidence>
<evidence type="ECO:0007829" key="13">
    <source>
        <dbReference type="PDB" id="5FIP"/>
    </source>
</evidence>
<dbReference type="PDB" id="5FIP">
    <property type="method" value="X-ray"/>
    <property type="resolution" value="1.88 A"/>
    <property type="chains" value="A/B/C/D=50-383"/>
</dbReference>
<dbReference type="RefSeq" id="WP_014757289.1">
    <property type="nucleotide sequence ID" value="NC_017992.1"/>
</dbReference>
<keyword evidence="5" id="KW-0119">Carbohydrate metabolism</keyword>
<dbReference type="BioCyc" id="TSAC1094508:GLMA-337-MONOMER"/>
<dbReference type="InterPro" id="IPR001547">
    <property type="entry name" value="Glyco_hydro_5"/>
</dbReference>
<dbReference type="PANTHER" id="PTHR34142">
    <property type="entry name" value="ENDO-BETA-1,4-GLUCANASE A"/>
    <property type="match status" value="1"/>
</dbReference>
<keyword evidence="13" id="KW-0002">3D-structure</keyword>
<accession>I3VS73</accession>
<dbReference type="SMR" id="I3VS73"/>
<protein>
    <recommendedName>
        <fullName evidence="2">cellulase</fullName>
        <ecNumber evidence="2">3.2.1.4</ecNumber>
    </recommendedName>
</protein>
<keyword evidence="4" id="KW-0136">Cellulose degradation</keyword>
<evidence type="ECO:0000256" key="6">
    <source>
        <dbReference type="ARBA" id="ARBA00023295"/>
    </source>
</evidence>
<evidence type="ECO:0000256" key="8">
    <source>
        <dbReference type="RuleBase" id="RU361153"/>
    </source>
</evidence>